<evidence type="ECO:0000313" key="2">
    <source>
        <dbReference type="EMBL" id="KAK7529695.1"/>
    </source>
</evidence>
<feature type="region of interest" description="Disordered" evidence="1">
    <location>
        <begin position="1"/>
        <end position="45"/>
    </location>
</feature>
<comment type="caution">
    <text evidence="2">The sequence shown here is derived from an EMBL/GenBank/DDBJ whole genome shotgun (WGS) entry which is preliminary data.</text>
</comment>
<gene>
    <name evidence="2" type="ORF">IWX46DRAFT_585668</name>
</gene>
<dbReference type="EMBL" id="JBBPDW010000069">
    <property type="protein sequence ID" value="KAK7529695.1"/>
    <property type="molecule type" value="Genomic_DNA"/>
</dbReference>
<proteinExistence type="predicted"/>
<evidence type="ECO:0000256" key="1">
    <source>
        <dbReference type="SAM" id="MobiDB-lite"/>
    </source>
</evidence>
<reference evidence="2 3" key="1">
    <citation type="submission" date="2024-04" db="EMBL/GenBank/DDBJ databases">
        <title>Phyllosticta paracitricarpa is synonymous to the EU quarantine fungus P. citricarpa based on phylogenomic analyses.</title>
        <authorList>
            <consortium name="Lawrence Berkeley National Laboratory"/>
            <person name="Van Ingen-Buijs V.A."/>
            <person name="Van Westerhoven A.C."/>
            <person name="Haridas S."/>
            <person name="Skiadas P."/>
            <person name="Martin F."/>
            <person name="Groenewald J.Z."/>
            <person name="Crous P.W."/>
            <person name="Seidl M.F."/>
        </authorList>
    </citation>
    <scope>NUCLEOTIDE SEQUENCE [LARGE SCALE GENOMIC DNA]</scope>
    <source>
        <strain evidence="2 3">CBS 122670</strain>
    </source>
</reference>
<evidence type="ECO:0000313" key="3">
    <source>
        <dbReference type="Proteomes" id="UP001365128"/>
    </source>
</evidence>
<protein>
    <submittedName>
        <fullName evidence="2">Uncharacterized protein</fullName>
    </submittedName>
</protein>
<keyword evidence="3" id="KW-1185">Reference proteome</keyword>
<accession>A0ABR1L7A2</accession>
<organism evidence="2 3">
    <name type="scientific">Phyllosticta citricarpa</name>
    <dbReference type="NCBI Taxonomy" id="55181"/>
    <lineage>
        <taxon>Eukaryota</taxon>
        <taxon>Fungi</taxon>
        <taxon>Dikarya</taxon>
        <taxon>Ascomycota</taxon>
        <taxon>Pezizomycotina</taxon>
        <taxon>Dothideomycetes</taxon>
        <taxon>Dothideomycetes incertae sedis</taxon>
        <taxon>Botryosphaeriales</taxon>
        <taxon>Phyllostictaceae</taxon>
        <taxon>Phyllosticta</taxon>
    </lineage>
</organism>
<name>A0ABR1L7A2_9PEZI</name>
<dbReference type="Proteomes" id="UP001365128">
    <property type="component" value="Unassembled WGS sequence"/>
</dbReference>
<sequence>MSALMLKGGVDPSRGSPSKGPRDRWPKNLLRTGPGNRQWPVQSEKRQSRSWAVVQSRAQPTTTGRLLLCQLHFNQSRSFRSGLSECLAAWALRSAFCFRIVMPRLLRERGWVPVCFVSEVDVPHMQVSDAALSGLLIHLPPSPLRRFPLRRHPFSLSTAPHPMAHSPGTALRKTWRETLGNHIYLGTKSPAWTDQDRRIFLVYAARYKWTQALQLNDAGSKNLQKELLMYTAHRGLNDAIMVDMVHAIRYFLLSLSLSLPHYGPSLIQTSPSDRATLEQVRRGFENLYQWPDWTKRWFLNPWWDGETNEPRANGPGPRLDLFPHNASDEGRQTIDVLAHWDHMTDEEKDMCFEAARAAAQEGQNPTTALLGRYPVRRMVFALPGLN</sequence>